<dbReference type="GO" id="GO:0071555">
    <property type="term" value="P:cell wall organization"/>
    <property type="evidence" value="ECO:0007669"/>
    <property type="project" value="UniProtKB-KW"/>
</dbReference>
<dbReference type="CDD" id="cd06583">
    <property type="entry name" value="PGRP"/>
    <property type="match status" value="1"/>
</dbReference>
<dbReference type="GO" id="GO:0008745">
    <property type="term" value="F:N-acetylmuramoyl-L-alanine amidase activity"/>
    <property type="evidence" value="ECO:0007669"/>
    <property type="project" value="UniProtKB-EC"/>
</dbReference>
<dbReference type="Gene3D" id="3.40.80.10">
    <property type="entry name" value="Peptidoglycan recognition protein-like"/>
    <property type="match status" value="1"/>
</dbReference>
<evidence type="ECO:0000256" key="1">
    <source>
        <dbReference type="ARBA" id="ARBA00001561"/>
    </source>
</evidence>
<evidence type="ECO:0000313" key="7">
    <source>
        <dbReference type="Proteomes" id="UP000248132"/>
    </source>
</evidence>
<dbReference type="PANTHER" id="PTHR30417:SF1">
    <property type="entry name" value="N-ACETYLMURAMOYL-L-ALANINE AMIDASE AMID"/>
    <property type="match status" value="1"/>
</dbReference>
<dbReference type="InterPro" id="IPR036505">
    <property type="entry name" value="Amidase/PGRP_sf"/>
</dbReference>
<evidence type="ECO:0000259" key="5">
    <source>
        <dbReference type="SMART" id="SM00644"/>
    </source>
</evidence>
<reference evidence="6 7" key="1">
    <citation type="submission" date="2018-06" db="EMBL/GenBank/DDBJ databases">
        <title>Genomic Encyclopedia of Type Strains, Phase I: the one thousand microbial genomes (KMG-I) project.</title>
        <authorList>
            <person name="Kyrpides N."/>
        </authorList>
    </citation>
    <scope>NUCLEOTIDE SEQUENCE [LARGE SCALE GENOMIC DNA]</scope>
    <source>
        <strain evidence="6 7">DSM 19573</strain>
    </source>
</reference>
<dbReference type="InterPro" id="IPR002502">
    <property type="entry name" value="Amidase_domain"/>
</dbReference>
<keyword evidence="7" id="KW-1185">Reference proteome</keyword>
<dbReference type="OrthoDB" id="2812205at2"/>
<evidence type="ECO:0000256" key="3">
    <source>
        <dbReference type="ARBA" id="ARBA00022801"/>
    </source>
</evidence>
<dbReference type="PANTHER" id="PTHR30417">
    <property type="entry name" value="N-ACETYLMURAMOYL-L-ALANINE AMIDASE AMID"/>
    <property type="match status" value="1"/>
</dbReference>
<name>A0A318XLK7_9FIRM</name>
<protein>
    <recommendedName>
        <fullName evidence="2">N-acetylmuramoyl-L-alanine amidase</fullName>
        <ecNumber evidence="2">3.5.1.28</ecNumber>
    </recommendedName>
</protein>
<dbReference type="InterPro" id="IPR051206">
    <property type="entry name" value="NAMLAA_amidase_2"/>
</dbReference>
<evidence type="ECO:0000256" key="4">
    <source>
        <dbReference type="ARBA" id="ARBA00023316"/>
    </source>
</evidence>
<gene>
    <name evidence="6" type="ORF">LY28_01357</name>
</gene>
<dbReference type="Pfam" id="PF01510">
    <property type="entry name" value="Amidase_2"/>
    <property type="match status" value="1"/>
</dbReference>
<dbReference type="EMBL" id="QKMR01000006">
    <property type="protein sequence ID" value="PYG88508.1"/>
    <property type="molecule type" value="Genomic_DNA"/>
</dbReference>
<dbReference type="RefSeq" id="WP_110461404.1">
    <property type="nucleotide sequence ID" value="NZ_QKMR01000006.1"/>
</dbReference>
<dbReference type="SUPFAM" id="SSF55846">
    <property type="entry name" value="N-acetylmuramoyl-L-alanine amidase-like"/>
    <property type="match status" value="1"/>
</dbReference>
<evidence type="ECO:0000256" key="2">
    <source>
        <dbReference type="ARBA" id="ARBA00011901"/>
    </source>
</evidence>
<dbReference type="AlphaFoldDB" id="A0A318XLK7"/>
<keyword evidence="3" id="KW-0378">Hydrolase</keyword>
<organism evidence="6 7">
    <name type="scientific">Ruminiclostridium sufflavum DSM 19573</name>
    <dbReference type="NCBI Taxonomy" id="1121337"/>
    <lineage>
        <taxon>Bacteria</taxon>
        <taxon>Bacillati</taxon>
        <taxon>Bacillota</taxon>
        <taxon>Clostridia</taxon>
        <taxon>Eubacteriales</taxon>
        <taxon>Oscillospiraceae</taxon>
        <taxon>Ruminiclostridium</taxon>
    </lineage>
</organism>
<dbReference type="GO" id="GO:0009253">
    <property type="term" value="P:peptidoglycan catabolic process"/>
    <property type="evidence" value="ECO:0007669"/>
    <property type="project" value="InterPro"/>
</dbReference>
<dbReference type="Proteomes" id="UP000248132">
    <property type="component" value="Unassembled WGS sequence"/>
</dbReference>
<evidence type="ECO:0000313" key="6">
    <source>
        <dbReference type="EMBL" id="PYG88508.1"/>
    </source>
</evidence>
<keyword evidence="4" id="KW-0961">Cell wall biogenesis/degradation</keyword>
<dbReference type="EC" id="3.5.1.28" evidence="2"/>
<dbReference type="GO" id="GO:0009254">
    <property type="term" value="P:peptidoglycan turnover"/>
    <property type="evidence" value="ECO:0007669"/>
    <property type="project" value="TreeGrafter"/>
</dbReference>
<feature type="domain" description="N-acetylmuramoyl-L-alanine amidase" evidence="5">
    <location>
        <begin position="10"/>
        <end position="157"/>
    </location>
</feature>
<dbReference type="SMART" id="SM00644">
    <property type="entry name" value="Ami_2"/>
    <property type="match status" value="1"/>
</dbReference>
<comment type="catalytic activity">
    <reaction evidence="1">
        <text>Hydrolyzes the link between N-acetylmuramoyl residues and L-amino acid residues in certain cell-wall glycopeptides.</text>
        <dbReference type="EC" id="3.5.1.28"/>
    </reaction>
</comment>
<accession>A0A318XLK7</accession>
<sequence>MKITEMLLTPSLYNRQQTKINVTKIAVHYVGNPNSTALANRNYFESLSKSRTTKASSHYIIGLQGEIIRCIPEKEQSICTNSANPYSISIECCHPDTTGKFKETTYNALIELCADICRRYNLNPLADIIRHYDVTGKICPKWFVDNPKEWEVFRNKVNVAIEMTFEEALKIVAEKVDTSYKFWLGKRDIDPSFPALIIKIAKSYGGK</sequence>
<proteinExistence type="predicted"/>
<comment type="caution">
    <text evidence="6">The sequence shown here is derived from an EMBL/GenBank/DDBJ whole genome shotgun (WGS) entry which is preliminary data.</text>
</comment>